<dbReference type="Gene3D" id="1.20.58.1000">
    <property type="entry name" value="Metal-sensitive repressor, helix protomer"/>
    <property type="match status" value="1"/>
</dbReference>
<dbReference type="EMBL" id="JACHHE010000004">
    <property type="protein sequence ID" value="MBB5180230.1"/>
    <property type="molecule type" value="Genomic_DNA"/>
</dbReference>
<dbReference type="Proteomes" id="UP000525923">
    <property type="component" value="Unassembled WGS sequence"/>
</dbReference>
<accession>A0A7W8CUI6</accession>
<dbReference type="RefSeq" id="WP_135501904.1">
    <property type="nucleotide sequence ID" value="NZ_CP181055.1"/>
</dbReference>
<dbReference type="OrthoDB" id="9798732at2"/>
<dbReference type="GO" id="GO:0003677">
    <property type="term" value="F:DNA binding"/>
    <property type="evidence" value="ECO:0007669"/>
    <property type="project" value="UniProtKB-KW"/>
</dbReference>
<comment type="caution">
    <text evidence="1">The sequence shown here is derived from an EMBL/GenBank/DDBJ whole genome shotgun (WGS) entry which is preliminary data.</text>
</comment>
<evidence type="ECO:0000313" key="2">
    <source>
        <dbReference type="Proteomes" id="UP000525923"/>
    </source>
</evidence>
<keyword evidence="2" id="KW-1185">Reference proteome</keyword>
<keyword evidence="1" id="KW-0238">DNA-binding</keyword>
<dbReference type="GO" id="GO:0045892">
    <property type="term" value="P:negative regulation of DNA-templated transcription"/>
    <property type="evidence" value="ECO:0007669"/>
    <property type="project" value="UniProtKB-ARBA"/>
</dbReference>
<sequence length="86" mass="9560">MRYSKSVKNRIARVDGQLAGVVRMLEEQRGCADVVAQLSAVTHALDRTLGAIVSENLERCLEESGAPEDDMELKVKKMIELLMKTN</sequence>
<protein>
    <submittedName>
        <fullName evidence="1">DNA-binding FrmR family transcriptional regulator</fullName>
    </submittedName>
</protein>
<proteinExistence type="predicted"/>
<reference evidence="1 2" key="1">
    <citation type="submission" date="2020-08" db="EMBL/GenBank/DDBJ databases">
        <title>Genomic Encyclopedia of Type Strains, Phase IV (KMG-IV): sequencing the most valuable type-strain genomes for metagenomic binning, comparative biology and taxonomic classification.</title>
        <authorList>
            <person name="Goeker M."/>
        </authorList>
    </citation>
    <scope>NUCLEOTIDE SEQUENCE [LARGE SCALE GENOMIC DNA]</scope>
    <source>
        <strain evidence="1 2">DSM 15895</strain>
    </source>
</reference>
<dbReference type="InterPro" id="IPR003735">
    <property type="entry name" value="Metal_Tscrpt_repr"/>
</dbReference>
<dbReference type="GO" id="GO:0046872">
    <property type="term" value="F:metal ion binding"/>
    <property type="evidence" value="ECO:0007669"/>
    <property type="project" value="InterPro"/>
</dbReference>
<dbReference type="PANTHER" id="PTHR33677:SF5">
    <property type="entry name" value="TRANSCRIPTIONAL REPRESSOR FRMR"/>
    <property type="match status" value="1"/>
</dbReference>
<dbReference type="AlphaFoldDB" id="A0A7W8CUI6"/>
<organism evidence="1 2">
    <name type="scientific">Planococcus koreensis</name>
    <dbReference type="NCBI Taxonomy" id="112331"/>
    <lineage>
        <taxon>Bacteria</taxon>
        <taxon>Bacillati</taxon>
        <taxon>Bacillota</taxon>
        <taxon>Bacilli</taxon>
        <taxon>Bacillales</taxon>
        <taxon>Caryophanaceae</taxon>
        <taxon>Planococcus</taxon>
    </lineage>
</organism>
<evidence type="ECO:0000313" key="1">
    <source>
        <dbReference type="EMBL" id="MBB5180230.1"/>
    </source>
</evidence>
<gene>
    <name evidence="1" type="ORF">HNQ44_001658</name>
</gene>
<dbReference type="Pfam" id="PF02583">
    <property type="entry name" value="Trns_repr_metal"/>
    <property type="match status" value="1"/>
</dbReference>
<dbReference type="PANTHER" id="PTHR33677">
    <property type="entry name" value="TRANSCRIPTIONAL REPRESSOR FRMR-RELATED"/>
    <property type="match status" value="1"/>
</dbReference>
<dbReference type="InterPro" id="IPR038390">
    <property type="entry name" value="Metal_Tscrpt_repr_sf"/>
</dbReference>
<name>A0A7W8CUI6_9BACL</name>